<evidence type="ECO:0000256" key="2">
    <source>
        <dbReference type="SAM" id="SignalP"/>
    </source>
</evidence>
<dbReference type="InterPro" id="IPR001466">
    <property type="entry name" value="Beta-lactam-related"/>
</dbReference>
<evidence type="ECO:0000313" key="4">
    <source>
        <dbReference type="EMBL" id="MBF6023978.1"/>
    </source>
</evidence>
<dbReference type="PANTHER" id="PTHR46825:SF9">
    <property type="entry name" value="BETA-LACTAMASE-RELATED DOMAIN-CONTAINING PROTEIN"/>
    <property type="match status" value="1"/>
</dbReference>
<dbReference type="InterPro" id="IPR050491">
    <property type="entry name" value="AmpC-like"/>
</dbReference>
<feature type="transmembrane region" description="Helical" evidence="1">
    <location>
        <begin position="598"/>
        <end position="620"/>
    </location>
</feature>
<dbReference type="EMBL" id="JADLZT010000004">
    <property type="protein sequence ID" value="MBF6023978.1"/>
    <property type="molecule type" value="Genomic_DNA"/>
</dbReference>
<feature type="transmembrane region" description="Helical" evidence="1">
    <location>
        <begin position="671"/>
        <end position="694"/>
    </location>
</feature>
<evidence type="ECO:0000259" key="3">
    <source>
        <dbReference type="Pfam" id="PF00144"/>
    </source>
</evidence>
<dbReference type="SUPFAM" id="SSF56601">
    <property type="entry name" value="beta-lactamase/transpeptidase-like"/>
    <property type="match status" value="1"/>
</dbReference>
<evidence type="ECO:0000313" key="5">
    <source>
        <dbReference type="Proteomes" id="UP001429984"/>
    </source>
</evidence>
<accession>A0ABS0B5F1</accession>
<dbReference type="Pfam" id="PF00144">
    <property type="entry name" value="Beta-lactamase"/>
    <property type="match status" value="1"/>
</dbReference>
<keyword evidence="5" id="KW-1185">Reference proteome</keyword>
<feature type="chain" id="PRO_5046857124" evidence="2">
    <location>
        <begin position="46"/>
        <end position="699"/>
    </location>
</feature>
<sequence length="699" mass="75602">MSGRSAQWARVSTCLGRSTLKKHSIRRRPIFSALMALALALPAAAAEPVGQGPAPNQVPAANAAGAVVPESPEALASVAPTDRLTAPDLEAWLDGFMPYALEQTDVAGSVVVVVKDGKVLLQKGYGYADLAKRTPVDPSRTLFRPGSVSKLFTWTAVMQLVEQGKLNLDEDVNKYIDFTIPAYDGKPVTLRNIMTHTAGMEEVIRGLIANDEKEIAPLDATLKHWVPKRVYEPGSTPAYSNYATAVAGYIVERISGQPFDQYIAQHIFAPLGMQHSSFSQPIQKNLLAMTSKGYKTASDGKEQPYEYINLAPAGSLASTGADMGNFMIAHLQDGAFGDQRILRDETARQMHGTGQASVGPLNKMMLGFYETTANGHRAIAHGGDTQWFHSDLQLFLDDNIGIYVSTNSSGKEGSARLIRDGLVTGFVNRYLPGPPNEAKGVDAATAKQHAQLLAGSYNSSRRADSNFMNLVYTLGQTKVTANEDGTVSVPMLAGYSGAPKRWREIAPFVWQDTNSGDRLAADVVNGHVTRFSAEPIASIMVFQRAAWWQTPAVFMTLLFGSLAALLLTVLAWPVSALVRRHYGVRYPLAGQDARAHRWSRIASLAVLVSMGGMIAMIFTMMSDLAMMSPSKDGMVVAVRALTTIILPIGAAIALWNAWTVLRSKRSWWAKLWGIVLAAASLSLLFIGIACHLVGFSANY</sequence>
<comment type="caution">
    <text evidence="4">The sequence shown here is derived from an EMBL/GenBank/DDBJ whole genome shotgun (WGS) entry which is preliminary data.</text>
</comment>
<dbReference type="PANTHER" id="PTHR46825">
    <property type="entry name" value="D-ALANYL-D-ALANINE-CARBOXYPEPTIDASE/ENDOPEPTIDASE AMPH"/>
    <property type="match status" value="1"/>
</dbReference>
<name>A0ABS0B5F1_9GAMM</name>
<dbReference type="GO" id="GO:0016787">
    <property type="term" value="F:hydrolase activity"/>
    <property type="evidence" value="ECO:0007669"/>
    <property type="project" value="UniProtKB-KW"/>
</dbReference>
<keyword evidence="4" id="KW-0378">Hydrolase</keyword>
<dbReference type="Proteomes" id="UP001429984">
    <property type="component" value="Unassembled WGS sequence"/>
</dbReference>
<protein>
    <submittedName>
        <fullName evidence="4">Serine hydrolase</fullName>
    </submittedName>
</protein>
<gene>
    <name evidence="4" type="ORF">IU514_08045</name>
</gene>
<keyword evidence="1" id="KW-0812">Transmembrane</keyword>
<evidence type="ECO:0000256" key="1">
    <source>
        <dbReference type="SAM" id="Phobius"/>
    </source>
</evidence>
<feature type="transmembrane region" description="Helical" evidence="1">
    <location>
        <begin position="640"/>
        <end position="659"/>
    </location>
</feature>
<keyword evidence="1" id="KW-0472">Membrane</keyword>
<keyword evidence="2" id="KW-0732">Signal</keyword>
<feature type="signal peptide" evidence="2">
    <location>
        <begin position="1"/>
        <end position="45"/>
    </location>
</feature>
<feature type="domain" description="Beta-lactamase-related" evidence="3">
    <location>
        <begin position="101"/>
        <end position="416"/>
    </location>
</feature>
<feature type="transmembrane region" description="Helical" evidence="1">
    <location>
        <begin position="552"/>
        <end position="578"/>
    </location>
</feature>
<organism evidence="4 5">
    <name type="scientific">Lysobacter niastensis</name>
    <dbReference type="NCBI Taxonomy" id="380629"/>
    <lineage>
        <taxon>Bacteria</taxon>
        <taxon>Pseudomonadati</taxon>
        <taxon>Pseudomonadota</taxon>
        <taxon>Gammaproteobacteria</taxon>
        <taxon>Lysobacterales</taxon>
        <taxon>Lysobacteraceae</taxon>
        <taxon>Lysobacter</taxon>
    </lineage>
</organism>
<dbReference type="InterPro" id="IPR012338">
    <property type="entry name" value="Beta-lactam/transpept-like"/>
</dbReference>
<dbReference type="Gene3D" id="3.40.710.10">
    <property type="entry name" value="DD-peptidase/beta-lactamase superfamily"/>
    <property type="match status" value="1"/>
</dbReference>
<reference evidence="4 5" key="1">
    <citation type="submission" date="2020-11" db="EMBL/GenBank/DDBJ databases">
        <title>Draft Genome Sequence and Secondary Metabolite Biosynthetic Potential of the Lysobacter niastensis Type strain DSM 18481.</title>
        <authorList>
            <person name="Turrini P."/>
            <person name="Artuso I."/>
            <person name="Tescari M."/>
            <person name="Lugli G.A."/>
            <person name="Frangipani E."/>
            <person name="Ventura M."/>
            <person name="Visca P."/>
        </authorList>
    </citation>
    <scope>NUCLEOTIDE SEQUENCE [LARGE SCALE GENOMIC DNA]</scope>
    <source>
        <strain evidence="4 5">DSM 18481</strain>
    </source>
</reference>
<proteinExistence type="predicted"/>
<keyword evidence="1" id="KW-1133">Transmembrane helix</keyword>